<feature type="domain" description="Glycosyltransferase 2-like" evidence="2">
    <location>
        <begin position="4"/>
        <end position="147"/>
    </location>
</feature>
<keyword evidence="1" id="KW-1133">Transmembrane helix</keyword>
<reference evidence="3 4" key="1">
    <citation type="journal article" date="2016" name="Nat. Commun.">
        <title>Thousands of microbial genomes shed light on interconnected biogeochemical processes in an aquifer system.</title>
        <authorList>
            <person name="Anantharaman K."/>
            <person name="Brown C.T."/>
            <person name="Hug L.A."/>
            <person name="Sharon I."/>
            <person name="Castelle C.J."/>
            <person name="Probst A.J."/>
            <person name="Thomas B.C."/>
            <person name="Singh A."/>
            <person name="Wilkins M.J."/>
            <person name="Karaoz U."/>
            <person name="Brodie E.L."/>
            <person name="Williams K.H."/>
            <person name="Hubbard S.S."/>
            <person name="Banfield J.F."/>
        </authorList>
    </citation>
    <scope>NUCLEOTIDE SEQUENCE [LARGE SCALE GENOMIC DNA]</scope>
</reference>
<accession>A0A1F5PIZ3</accession>
<dbReference type="Pfam" id="PF00535">
    <property type="entry name" value="Glycos_transf_2"/>
    <property type="match status" value="1"/>
</dbReference>
<evidence type="ECO:0000256" key="1">
    <source>
        <dbReference type="SAM" id="Phobius"/>
    </source>
</evidence>
<dbReference type="EMBL" id="MFEY01000008">
    <property type="protein sequence ID" value="OGE89774.1"/>
    <property type="molecule type" value="Genomic_DNA"/>
</dbReference>
<protein>
    <recommendedName>
        <fullName evidence="2">Glycosyltransferase 2-like domain-containing protein</fullName>
    </recommendedName>
</protein>
<organism evidence="3 4">
    <name type="scientific">Candidatus Doudnabacteria bacterium RIFCSPHIGHO2_12_FULL_48_16</name>
    <dbReference type="NCBI Taxonomy" id="1817838"/>
    <lineage>
        <taxon>Bacteria</taxon>
        <taxon>Candidatus Doudnaibacteriota</taxon>
    </lineage>
</organism>
<dbReference type="CDD" id="cd04186">
    <property type="entry name" value="GT_2_like_c"/>
    <property type="match status" value="1"/>
</dbReference>
<feature type="transmembrane region" description="Helical" evidence="1">
    <location>
        <begin position="255"/>
        <end position="277"/>
    </location>
</feature>
<dbReference type="AlphaFoldDB" id="A0A1F5PIZ3"/>
<evidence type="ECO:0000259" key="2">
    <source>
        <dbReference type="Pfam" id="PF00535"/>
    </source>
</evidence>
<gene>
    <name evidence="3" type="ORF">A3E29_00080</name>
</gene>
<dbReference type="PANTHER" id="PTHR43179">
    <property type="entry name" value="RHAMNOSYLTRANSFERASE WBBL"/>
    <property type="match status" value="1"/>
</dbReference>
<keyword evidence="1" id="KW-0472">Membrane</keyword>
<dbReference type="InterPro" id="IPR029044">
    <property type="entry name" value="Nucleotide-diphossugar_trans"/>
</dbReference>
<evidence type="ECO:0000313" key="3">
    <source>
        <dbReference type="EMBL" id="OGE89774.1"/>
    </source>
</evidence>
<name>A0A1F5PIZ3_9BACT</name>
<dbReference type="InterPro" id="IPR001173">
    <property type="entry name" value="Glyco_trans_2-like"/>
</dbReference>
<keyword evidence="1" id="KW-0812">Transmembrane</keyword>
<dbReference type="Proteomes" id="UP000177682">
    <property type="component" value="Unassembled WGS sequence"/>
</dbReference>
<dbReference type="SUPFAM" id="SSF53448">
    <property type="entry name" value="Nucleotide-diphospho-sugar transferases"/>
    <property type="match status" value="1"/>
</dbReference>
<dbReference type="PANTHER" id="PTHR43179:SF7">
    <property type="entry name" value="RHAMNOSYLTRANSFERASE WBBL"/>
    <property type="match status" value="1"/>
</dbReference>
<dbReference type="Gene3D" id="3.90.550.10">
    <property type="entry name" value="Spore Coat Polysaccharide Biosynthesis Protein SpsA, Chain A"/>
    <property type="match status" value="1"/>
</dbReference>
<evidence type="ECO:0000313" key="4">
    <source>
        <dbReference type="Proteomes" id="UP000177682"/>
    </source>
</evidence>
<comment type="caution">
    <text evidence="3">The sequence shown here is derived from an EMBL/GenBank/DDBJ whole genome shotgun (WGS) entry which is preliminary data.</text>
</comment>
<proteinExistence type="predicted"/>
<sequence length="284" mass="32562">MDLSVIILTYNAKDLLRQCLQSVFASATGFEFEVLVPDNGSTDGAIEMVKAEFPRAKLIENGRNLGFAKGNNVAIKQAAGRYVLLLNPDTTVRLETLDLSIKYMDAHSDVGIMGGKVILPNGQLHEACRRRFPNPANAFLRLFGFRKFSNYNYRNVPVNQEMEVDSVVGAYLLIRKSVIDRIGLLDERFFMYGEDLDWCWRAKAAGFKVMYYPKAELTHYLYGSARFVKFRSVAWAHEAMKIFYRKHYANQHNPLFNALVYLGIGIRMYLVLIINIFRHKKTVH</sequence>